<name>A0A0F9SVZ7_9ZZZZ</name>
<gene>
    <name evidence="1" type="ORF">LCGC14_0404340</name>
</gene>
<organism evidence="1">
    <name type="scientific">marine sediment metagenome</name>
    <dbReference type="NCBI Taxonomy" id="412755"/>
    <lineage>
        <taxon>unclassified sequences</taxon>
        <taxon>metagenomes</taxon>
        <taxon>ecological metagenomes</taxon>
    </lineage>
</organism>
<proteinExistence type="predicted"/>
<dbReference type="AlphaFoldDB" id="A0A0F9SVZ7"/>
<sequence length="64" mass="8010">MIEFRKQYQNEPVDFHLWSQDKIAEFWWKKALEWVLKNRLPYYDLEDKKVVATDSDIIYKELEE</sequence>
<comment type="caution">
    <text evidence="1">The sequence shown here is derived from an EMBL/GenBank/DDBJ whole genome shotgun (WGS) entry which is preliminary data.</text>
</comment>
<dbReference type="EMBL" id="LAZR01000350">
    <property type="protein sequence ID" value="KKN73125.1"/>
    <property type="molecule type" value="Genomic_DNA"/>
</dbReference>
<evidence type="ECO:0000313" key="1">
    <source>
        <dbReference type="EMBL" id="KKN73125.1"/>
    </source>
</evidence>
<reference evidence="1" key="1">
    <citation type="journal article" date="2015" name="Nature">
        <title>Complex archaea that bridge the gap between prokaryotes and eukaryotes.</title>
        <authorList>
            <person name="Spang A."/>
            <person name="Saw J.H."/>
            <person name="Jorgensen S.L."/>
            <person name="Zaremba-Niedzwiedzka K."/>
            <person name="Martijn J."/>
            <person name="Lind A.E."/>
            <person name="van Eijk R."/>
            <person name="Schleper C."/>
            <person name="Guy L."/>
            <person name="Ettema T.J."/>
        </authorList>
    </citation>
    <scope>NUCLEOTIDE SEQUENCE</scope>
</reference>
<accession>A0A0F9SVZ7</accession>
<protein>
    <submittedName>
        <fullName evidence="1">Uncharacterized protein</fullName>
    </submittedName>
</protein>